<dbReference type="AlphaFoldDB" id="A0A644ZWQ5"/>
<name>A0A644ZWQ5_9ZZZZ</name>
<dbReference type="PANTHER" id="PTHR46558">
    <property type="entry name" value="TRACRIPTIONAL REGULATORY PROTEIN-RELATED-RELATED"/>
    <property type="match status" value="1"/>
</dbReference>
<dbReference type="SUPFAM" id="SSF47413">
    <property type="entry name" value="lambda repressor-like DNA-binding domains"/>
    <property type="match status" value="1"/>
</dbReference>
<dbReference type="Pfam" id="PF01381">
    <property type="entry name" value="HTH_3"/>
    <property type="match status" value="1"/>
</dbReference>
<evidence type="ECO:0000256" key="1">
    <source>
        <dbReference type="ARBA" id="ARBA00023125"/>
    </source>
</evidence>
<evidence type="ECO:0000259" key="2">
    <source>
        <dbReference type="PROSITE" id="PS50943"/>
    </source>
</evidence>
<feature type="domain" description="HTH cro/C1-type" evidence="2">
    <location>
        <begin position="10"/>
        <end position="64"/>
    </location>
</feature>
<dbReference type="InterPro" id="IPR010982">
    <property type="entry name" value="Lambda_DNA-bd_dom_sf"/>
</dbReference>
<gene>
    <name evidence="3" type="ORF">SDC9_91530</name>
</gene>
<dbReference type="PANTHER" id="PTHR46558:SF11">
    <property type="entry name" value="HTH-TYPE TRANSCRIPTIONAL REGULATOR XRE"/>
    <property type="match status" value="1"/>
</dbReference>
<organism evidence="3">
    <name type="scientific">bioreactor metagenome</name>
    <dbReference type="NCBI Taxonomy" id="1076179"/>
    <lineage>
        <taxon>unclassified sequences</taxon>
        <taxon>metagenomes</taxon>
        <taxon>ecological metagenomes</taxon>
    </lineage>
</organism>
<comment type="caution">
    <text evidence="3">The sequence shown here is derived from an EMBL/GenBank/DDBJ whole genome shotgun (WGS) entry which is preliminary data.</text>
</comment>
<keyword evidence="1" id="KW-0238">DNA-binding</keyword>
<sequence>MKEINIAKVLVNKRKEKGITQDELANHIGVSKASVSKWETGQSYPDITFLPQLAAYFNISVDELIEYKPQMGKEDIRKLYRSLSENFTSKPFHSVMEDCRESIKKYYSCFPLLLQMGTLMVNHLELLNDPQKSASVTEEARFLFARTRMECEDVSITRQALYMEALCCLVSGDPNTALELLDGTVAPALPPESILASAYQMTGRADEAKSVLQVGIFQNIVVLFNFFPAYLMLCADDPCTFEEVLRRSLVVAETFDMGHLHPGVLAGLYISAAQGYITQKNHDKALEMLQKYTEIVTSDIYPLCLHGDAFFDLLDGWLDQLDLGNHLPRDEKTIRKSMHDVIVNNPAFSVLSDEQRFQSIIEKLQNNCKSYG</sequence>
<accession>A0A644ZWQ5</accession>
<dbReference type="Gene3D" id="1.10.260.40">
    <property type="entry name" value="lambda repressor-like DNA-binding domains"/>
    <property type="match status" value="1"/>
</dbReference>
<dbReference type="PROSITE" id="PS50943">
    <property type="entry name" value="HTH_CROC1"/>
    <property type="match status" value="1"/>
</dbReference>
<proteinExistence type="predicted"/>
<dbReference type="InterPro" id="IPR001387">
    <property type="entry name" value="Cro/C1-type_HTH"/>
</dbReference>
<reference evidence="3" key="1">
    <citation type="submission" date="2019-08" db="EMBL/GenBank/DDBJ databases">
        <authorList>
            <person name="Kucharzyk K."/>
            <person name="Murdoch R.W."/>
            <person name="Higgins S."/>
            <person name="Loffler F."/>
        </authorList>
    </citation>
    <scope>NUCLEOTIDE SEQUENCE</scope>
</reference>
<evidence type="ECO:0000313" key="3">
    <source>
        <dbReference type="EMBL" id="MPM44848.1"/>
    </source>
</evidence>
<protein>
    <recommendedName>
        <fullName evidence="2">HTH cro/C1-type domain-containing protein</fullName>
    </recommendedName>
</protein>
<dbReference type="SMART" id="SM00530">
    <property type="entry name" value="HTH_XRE"/>
    <property type="match status" value="1"/>
</dbReference>
<dbReference type="EMBL" id="VSSQ01010641">
    <property type="protein sequence ID" value="MPM44848.1"/>
    <property type="molecule type" value="Genomic_DNA"/>
</dbReference>
<dbReference type="CDD" id="cd00093">
    <property type="entry name" value="HTH_XRE"/>
    <property type="match status" value="1"/>
</dbReference>
<dbReference type="GO" id="GO:0003677">
    <property type="term" value="F:DNA binding"/>
    <property type="evidence" value="ECO:0007669"/>
    <property type="project" value="UniProtKB-KW"/>
</dbReference>